<dbReference type="STRING" id="1619048.UU49_C0005G0059"/>
<organism evidence="9 10">
    <name type="scientific">Candidatus Magasanikbacteria bacterium GW2011_GWC2_41_17</name>
    <dbReference type="NCBI Taxonomy" id="1619048"/>
    <lineage>
        <taxon>Bacteria</taxon>
        <taxon>Candidatus Magasanikiibacteriota</taxon>
    </lineage>
</organism>
<comment type="subcellular location">
    <subcellularLocation>
        <location evidence="5 6">Cytoplasm</location>
    </subcellularLocation>
</comment>
<evidence type="ECO:0000256" key="3">
    <source>
        <dbReference type="ARBA" id="ARBA00022801"/>
    </source>
</evidence>
<comment type="catalytic activity">
    <reaction evidence="5 6">
        <text>Exonucleolytic cleavage in either 5'- to 3'- or 3'- to 5'-direction to yield nucleoside 5'-phosphates.</text>
        <dbReference type="EC" id="3.1.11.6"/>
    </reaction>
</comment>
<keyword evidence="4 5" id="KW-0269">Exonuclease</keyword>
<dbReference type="GO" id="GO:0005737">
    <property type="term" value="C:cytoplasm"/>
    <property type="evidence" value="ECO:0007669"/>
    <property type="project" value="UniProtKB-SubCell"/>
</dbReference>
<sequence>MTIFSVSEFIQFLNDALASIAPYNDLAIEGEVADFNISQGKWIWFSLKDESGVVTCFMTAWNLKTALEDGMKVRVFGYPKIYQKSGKFSFTVNKVELLGEGTLKKAYDLLKKKLTAEGLFASERKRQIPRFPSRIALITSPGAAAYTDFLKILNNRWGGVEIDLIPVTVQGASAIGEITSAFKWLNSHADDYDVCVLTRGGGSMEDLQAFNSEEVARAVYGVKVPVICGIGHERDECLAEFVADVRASTPSNAAERAVPSRTEIVSELNFIIEQMEGNLNYKISNASHEVDRIFSLIEYNARAPLIKCQELFGNFQHRFESFFFQLENYGQGLNNFQKMLVNLDPARLLSRGYSIVRGERGIIRRAEDVAIGEEIVVELGNGKLGAGVNKKF</sequence>
<feature type="domain" description="Exonuclease VII large subunit C-terminal" evidence="7">
    <location>
        <begin position="119"/>
        <end position="316"/>
    </location>
</feature>
<evidence type="ECO:0000313" key="9">
    <source>
        <dbReference type="EMBL" id="KKR99601.1"/>
    </source>
</evidence>
<protein>
    <recommendedName>
        <fullName evidence="5">Exodeoxyribonuclease 7 large subunit</fullName>
        <ecNumber evidence="5">3.1.11.6</ecNumber>
    </recommendedName>
    <alternativeName>
        <fullName evidence="5">Exodeoxyribonuclease VII large subunit</fullName>
        <shortName evidence="5">Exonuclease VII large subunit</shortName>
    </alternativeName>
</protein>
<dbReference type="Pfam" id="PF13742">
    <property type="entry name" value="tRNA_anti_2"/>
    <property type="match status" value="1"/>
</dbReference>
<dbReference type="PATRIC" id="fig|1619048.3.peg.232"/>
<dbReference type="AlphaFoldDB" id="A0A0G0VJ52"/>
<reference evidence="9 10" key="1">
    <citation type="journal article" date="2015" name="Nature">
        <title>rRNA introns, odd ribosomes, and small enigmatic genomes across a large radiation of phyla.</title>
        <authorList>
            <person name="Brown C.T."/>
            <person name="Hug L.A."/>
            <person name="Thomas B.C."/>
            <person name="Sharon I."/>
            <person name="Castelle C.J."/>
            <person name="Singh A."/>
            <person name="Wilkins M.J."/>
            <person name="Williams K.H."/>
            <person name="Banfield J.F."/>
        </authorList>
    </citation>
    <scope>NUCLEOTIDE SEQUENCE [LARGE SCALE GENOMIC DNA]</scope>
</reference>
<accession>A0A0G0VJ52</accession>
<dbReference type="InterPro" id="IPR020579">
    <property type="entry name" value="Exonuc_VII_lsu_C"/>
</dbReference>
<dbReference type="PANTHER" id="PTHR30008">
    <property type="entry name" value="EXODEOXYRIBONUCLEASE 7 LARGE SUBUNIT"/>
    <property type="match status" value="1"/>
</dbReference>
<gene>
    <name evidence="5" type="primary">xseA</name>
    <name evidence="9" type="ORF">UU49_C0005G0059</name>
</gene>
<comment type="similarity">
    <text evidence="5 6">Belongs to the XseA family.</text>
</comment>
<dbReference type="GO" id="GO:0009318">
    <property type="term" value="C:exodeoxyribonuclease VII complex"/>
    <property type="evidence" value="ECO:0007669"/>
    <property type="project" value="UniProtKB-UniRule"/>
</dbReference>
<evidence type="ECO:0000256" key="2">
    <source>
        <dbReference type="ARBA" id="ARBA00022722"/>
    </source>
</evidence>
<evidence type="ECO:0000259" key="8">
    <source>
        <dbReference type="Pfam" id="PF13742"/>
    </source>
</evidence>
<keyword evidence="1 5" id="KW-0963">Cytoplasm</keyword>
<comment type="caution">
    <text evidence="9">The sequence shown here is derived from an EMBL/GenBank/DDBJ whole genome shotgun (WGS) entry which is preliminary data.</text>
</comment>
<comment type="function">
    <text evidence="5">Bidirectionally degrades single-stranded DNA into large acid-insoluble oligonucleotides, which are then degraded further into small acid-soluble oligonucleotides.</text>
</comment>
<evidence type="ECO:0000256" key="1">
    <source>
        <dbReference type="ARBA" id="ARBA00022490"/>
    </source>
</evidence>
<comment type="subunit">
    <text evidence="5">Heterooligomer composed of large and small subunits.</text>
</comment>
<keyword evidence="2 5" id="KW-0540">Nuclease</keyword>
<proteinExistence type="inferred from homology"/>
<dbReference type="GO" id="GO:0006308">
    <property type="term" value="P:DNA catabolic process"/>
    <property type="evidence" value="ECO:0007669"/>
    <property type="project" value="UniProtKB-UniRule"/>
</dbReference>
<dbReference type="EMBL" id="LCAV01000005">
    <property type="protein sequence ID" value="KKR99601.1"/>
    <property type="molecule type" value="Genomic_DNA"/>
</dbReference>
<evidence type="ECO:0000256" key="4">
    <source>
        <dbReference type="ARBA" id="ARBA00022839"/>
    </source>
</evidence>
<name>A0A0G0VJ52_9BACT</name>
<feature type="domain" description="OB-fold nucleic acid binding" evidence="8">
    <location>
        <begin position="4"/>
        <end position="95"/>
    </location>
</feature>
<evidence type="ECO:0000256" key="6">
    <source>
        <dbReference type="RuleBase" id="RU004355"/>
    </source>
</evidence>
<dbReference type="GO" id="GO:0003676">
    <property type="term" value="F:nucleic acid binding"/>
    <property type="evidence" value="ECO:0007669"/>
    <property type="project" value="InterPro"/>
</dbReference>
<dbReference type="InterPro" id="IPR003753">
    <property type="entry name" value="Exonuc_VII_L"/>
</dbReference>
<dbReference type="Proteomes" id="UP000034108">
    <property type="component" value="Unassembled WGS sequence"/>
</dbReference>
<dbReference type="CDD" id="cd04489">
    <property type="entry name" value="ExoVII_LU_OBF"/>
    <property type="match status" value="1"/>
</dbReference>
<dbReference type="NCBIfam" id="TIGR00237">
    <property type="entry name" value="xseA"/>
    <property type="match status" value="1"/>
</dbReference>
<dbReference type="Pfam" id="PF02601">
    <property type="entry name" value="Exonuc_VII_L"/>
    <property type="match status" value="1"/>
</dbReference>
<dbReference type="GO" id="GO:0008855">
    <property type="term" value="F:exodeoxyribonuclease VII activity"/>
    <property type="evidence" value="ECO:0007669"/>
    <property type="project" value="UniProtKB-UniRule"/>
</dbReference>
<evidence type="ECO:0000313" key="10">
    <source>
        <dbReference type="Proteomes" id="UP000034108"/>
    </source>
</evidence>
<keyword evidence="3 5" id="KW-0378">Hydrolase</keyword>
<dbReference type="HAMAP" id="MF_00378">
    <property type="entry name" value="Exonuc_7_L"/>
    <property type="match status" value="1"/>
</dbReference>
<evidence type="ECO:0000256" key="5">
    <source>
        <dbReference type="HAMAP-Rule" id="MF_00378"/>
    </source>
</evidence>
<dbReference type="InterPro" id="IPR025824">
    <property type="entry name" value="OB-fold_nuc-bd_dom"/>
</dbReference>
<evidence type="ECO:0000259" key="7">
    <source>
        <dbReference type="Pfam" id="PF02601"/>
    </source>
</evidence>
<dbReference type="EC" id="3.1.11.6" evidence="5"/>
<dbReference type="PANTHER" id="PTHR30008:SF0">
    <property type="entry name" value="EXODEOXYRIBONUCLEASE 7 LARGE SUBUNIT"/>
    <property type="match status" value="1"/>
</dbReference>